<dbReference type="PANTHER" id="PTHR35797">
    <property type="entry name" value="PROTEASE-RELATED"/>
    <property type="match status" value="1"/>
</dbReference>
<dbReference type="GO" id="GO:0004175">
    <property type="term" value="F:endopeptidase activity"/>
    <property type="evidence" value="ECO:0007669"/>
    <property type="project" value="UniProtKB-ARBA"/>
</dbReference>
<keyword evidence="1" id="KW-0472">Membrane</keyword>
<feature type="transmembrane region" description="Helical" evidence="1">
    <location>
        <begin position="130"/>
        <end position="149"/>
    </location>
</feature>
<feature type="domain" description="CAAX prenyl protease 2/Lysostaphin resistance protein A-like" evidence="2">
    <location>
        <begin position="140"/>
        <end position="248"/>
    </location>
</feature>
<reference evidence="3" key="1">
    <citation type="submission" date="2019-08" db="EMBL/GenBank/DDBJ databases">
        <authorList>
            <person name="Kucharzyk K."/>
            <person name="Murdoch R.W."/>
            <person name="Higgins S."/>
            <person name="Loffler F."/>
        </authorList>
    </citation>
    <scope>NUCLEOTIDE SEQUENCE</scope>
</reference>
<evidence type="ECO:0000313" key="3">
    <source>
        <dbReference type="EMBL" id="MPM08045.1"/>
    </source>
</evidence>
<comment type="caution">
    <text evidence="3">The sequence shown here is derived from an EMBL/GenBank/DDBJ whole genome shotgun (WGS) entry which is preliminary data.</text>
</comment>
<feature type="transmembrane region" description="Helical" evidence="1">
    <location>
        <begin position="27"/>
        <end position="47"/>
    </location>
</feature>
<dbReference type="AlphaFoldDB" id="A0A644WVU9"/>
<dbReference type="InterPro" id="IPR042150">
    <property type="entry name" value="MmRce1-like"/>
</dbReference>
<accession>A0A644WVU9</accession>
<dbReference type="Pfam" id="PF02517">
    <property type="entry name" value="Rce1-like"/>
    <property type="match status" value="1"/>
</dbReference>
<dbReference type="GO" id="GO:0080120">
    <property type="term" value="P:CAAX-box protein maturation"/>
    <property type="evidence" value="ECO:0007669"/>
    <property type="project" value="UniProtKB-ARBA"/>
</dbReference>
<dbReference type="InterPro" id="IPR003675">
    <property type="entry name" value="Rce1/LyrA-like_dom"/>
</dbReference>
<keyword evidence="1" id="KW-1133">Transmembrane helix</keyword>
<keyword evidence="1" id="KW-0812">Transmembrane</keyword>
<feature type="transmembrane region" description="Helical" evidence="1">
    <location>
        <begin position="59"/>
        <end position="80"/>
    </location>
</feature>
<proteinExistence type="predicted"/>
<feature type="transmembrane region" description="Helical" evidence="1">
    <location>
        <begin position="209"/>
        <end position="229"/>
    </location>
</feature>
<name>A0A644WVU9_9ZZZZ</name>
<evidence type="ECO:0000259" key="2">
    <source>
        <dbReference type="Pfam" id="PF02517"/>
    </source>
</evidence>
<protein>
    <recommendedName>
        <fullName evidence="2">CAAX prenyl protease 2/Lysostaphin resistance protein A-like domain-containing protein</fullName>
    </recommendedName>
</protein>
<sequence length="274" mass="30257">MEPTLLTPEGIPAQPGKFLQVLRKHPLLNYFLLAYAISWLLSIPFILSEWGILHGDYKVWFVLKGFGPFLSAYILSWAIAGKSGTKGLRDQMRKRKAAWPWFVLVLVVIPLLLILGILAQPGSTLNFKGLSPILLASYPLTYAAVFFGGGPLGEEPGWRGFALPRLQQKFGALVGTLILGVLWTCWHLPDFLTSAQGGGPGTGLNTFLQNFPIFLALVMSFAVLLTWIYNKNNGSIFLALLAHASINTPQVVLVPLFPAVTTTFDKIPWFNYDL</sequence>
<feature type="transmembrane region" description="Helical" evidence="1">
    <location>
        <begin position="236"/>
        <end position="257"/>
    </location>
</feature>
<dbReference type="PANTHER" id="PTHR35797:SF1">
    <property type="entry name" value="PROTEASE"/>
    <property type="match status" value="1"/>
</dbReference>
<feature type="transmembrane region" description="Helical" evidence="1">
    <location>
        <begin position="170"/>
        <end position="189"/>
    </location>
</feature>
<gene>
    <name evidence="3" type="ORF">SDC9_54357</name>
</gene>
<dbReference type="EMBL" id="VSSQ01001404">
    <property type="protein sequence ID" value="MPM08045.1"/>
    <property type="molecule type" value="Genomic_DNA"/>
</dbReference>
<organism evidence="3">
    <name type="scientific">bioreactor metagenome</name>
    <dbReference type="NCBI Taxonomy" id="1076179"/>
    <lineage>
        <taxon>unclassified sequences</taxon>
        <taxon>metagenomes</taxon>
        <taxon>ecological metagenomes</taxon>
    </lineage>
</organism>
<feature type="transmembrane region" description="Helical" evidence="1">
    <location>
        <begin position="101"/>
        <end position="118"/>
    </location>
</feature>
<evidence type="ECO:0000256" key="1">
    <source>
        <dbReference type="SAM" id="Phobius"/>
    </source>
</evidence>